<dbReference type="AlphaFoldDB" id="A0A0J8ABA0"/>
<protein>
    <submittedName>
        <fullName evidence="1">Uncharacterized protein</fullName>
    </submittedName>
</protein>
<accession>A0A0J8ABA0</accession>
<feature type="non-terminal residue" evidence="1">
    <location>
        <position position="1"/>
    </location>
</feature>
<sequence length="91" mass="9198">QTSSSTVVEGVEAKPEPIPAPAAATVATRESPMVKVGSDNALSGSKQILLEKLSQLSSRMAEATETGSVVQLASAMESVAKAISAVSNLTV</sequence>
<gene>
    <name evidence="1" type="ORF">BVRB_033730</name>
</gene>
<evidence type="ECO:0000313" key="1">
    <source>
        <dbReference type="EMBL" id="KMS84782.1"/>
    </source>
</evidence>
<proteinExistence type="predicted"/>
<name>A0A0J8ABA0_BETVV</name>
<dbReference type="EMBL" id="KQ105642">
    <property type="protein sequence ID" value="KMS84782.1"/>
    <property type="molecule type" value="Genomic_DNA"/>
</dbReference>
<dbReference type="Gramene" id="KMS84782">
    <property type="protein sequence ID" value="KMS84782"/>
    <property type="gene ID" value="BVRB_033730"/>
</dbReference>
<evidence type="ECO:0000313" key="2">
    <source>
        <dbReference type="Proteomes" id="UP000035740"/>
    </source>
</evidence>
<dbReference type="Proteomes" id="UP000035740">
    <property type="component" value="Unassembled WGS sequence"/>
</dbReference>
<organism evidence="1 2">
    <name type="scientific">Beta vulgaris subsp. vulgaris</name>
    <name type="common">Beet</name>
    <dbReference type="NCBI Taxonomy" id="3555"/>
    <lineage>
        <taxon>Eukaryota</taxon>
        <taxon>Viridiplantae</taxon>
        <taxon>Streptophyta</taxon>
        <taxon>Embryophyta</taxon>
        <taxon>Tracheophyta</taxon>
        <taxon>Spermatophyta</taxon>
        <taxon>Magnoliopsida</taxon>
        <taxon>eudicotyledons</taxon>
        <taxon>Gunneridae</taxon>
        <taxon>Pentapetalae</taxon>
        <taxon>Caryophyllales</taxon>
        <taxon>Chenopodiaceae</taxon>
        <taxon>Betoideae</taxon>
        <taxon>Beta</taxon>
    </lineage>
</organism>
<reference evidence="1 2" key="1">
    <citation type="journal article" date="2014" name="Nature">
        <title>The genome of the recently domesticated crop plant sugar beet (Beta vulgaris).</title>
        <authorList>
            <person name="Dohm J.C."/>
            <person name="Minoche A.E."/>
            <person name="Holtgrawe D."/>
            <person name="Capella-Gutierrez S."/>
            <person name="Zakrzewski F."/>
            <person name="Tafer H."/>
            <person name="Rupp O."/>
            <person name="Sorensen T.R."/>
            <person name="Stracke R."/>
            <person name="Reinhardt R."/>
            <person name="Goesmann A."/>
            <person name="Kraft T."/>
            <person name="Schulz B."/>
            <person name="Stadler P.F."/>
            <person name="Schmidt T."/>
            <person name="Gabaldon T."/>
            <person name="Lehrach H."/>
            <person name="Weisshaar B."/>
            <person name="Himmelbauer H."/>
        </authorList>
    </citation>
    <scope>NUCLEOTIDE SEQUENCE [LARGE SCALE GENOMIC DNA]</scope>
    <source>
        <tissue evidence="1">Taproot</tissue>
    </source>
</reference>
<keyword evidence="2" id="KW-1185">Reference proteome</keyword>